<organism evidence="3 4">
    <name type="scientific">Schistosoma rodhaini</name>
    <dbReference type="NCBI Taxonomy" id="6188"/>
    <lineage>
        <taxon>Eukaryota</taxon>
        <taxon>Metazoa</taxon>
        <taxon>Spiralia</taxon>
        <taxon>Lophotrochozoa</taxon>
        <taxon>Platyhelminthes</taxon>
        <taxon>Trematoda</taxon>
        <taxon>Digenea</taxon>
        <taxon>Strigeidida</taxon>
        <taxon>Schistosomatoidea</taxon>
        <taxon>Schistosomatidae</taxon>
        <taxon>Schistosoma</taxon>
    </lineage>
</organism>
<dbReference type="SUPFAM" id="SSF56235">
    <property type="entry name" value="N-terminal nucleophile aminohydrolases (Ntn hydrolases)"/>
    <property type="match status" value="1"/>
</dbReference>
<dbReference type="InterPro" id="IPR000101">
    <property type="entry name" value="GGT_peptidase"/>
</dbReference>
<dbReference type="InterPro" id="IPR043137">
    <property type="entry name" value="GGT_ssub_C"/>
</dbReference>
<keyword evidence="3" id="KW-1185">Reference proteome</keyword>
<dbReference type="GO" id="GO:0005886">
    <property type="term" value="C:plasma membrane"/>
    <property type="evidence" value="ECO:0007669"/>
    <property type="project" value="TreeGrafter"/>
</dbReference>
<evidence type="ECO:0000256" key="1">
    <source>
        <dbReference type="PIRSR" id="PIRSR600101-2"/>
    </source>
</evidence>
<dbReference type="GO" id="GO:0036374">
    <property type="term" value="F:glutathione hydrolase activity"/>
    <property type="evidence" value="ECO:0007669"/>
    <property type="project" value="InterPro"/>
</dbReference>
<keyword evidence="2" id="KW-0472">Membrane</keyword>
<dbReference type="InterPro" id="IPR029055">
    <property type="entry name" value="Ntn_hydrolases_N"/>
</dbReference>
<dbReference type="Proteomes" id="UP000050792">
    <property type="component" value="Unassembled WGS sequence"/>
</dbReference>
<name>A0AA85FYD0_9TREM</name>
<evidence type="ECO:0000313" key="3">
    <source>
        <dbReference type="Proteomes" id="UP000050792"/>
    </source>
</evidence>
<proteinExistence type="predicted"/>
<feature type="transmembrane region" description="Helical" evidence="2">
    <location>
        <begin position="61"/>
        <end position="83"/>
    </location>
</feature>
<dbReference type="Pfam" id="PF01019">
    <property type="entry name" value="G_glu_transpept"/>
    <property type="match status" value="1"/>
</dbReference>
<feature type="binding site" evidence="1">
    <location>
        <position position="527"/>
    </location>
    <ligand>
        <name>L-glutamate</name>
        <dbReference type="ChEBI" id="CHEBI:29985"/>
    </ligand>
</feature>
<dbReference type="PANTHER" id="PTHR11686:SF54">
    <property type="entry name" value="GLUTATHIONE HYDROLASE 7"/>
    <property type="match status" value="1"/>
</dbReference>
<dbReference type="AlphaFoldDB" id="A0AA85FYD0"/>
<accession>A0AA85FYD0</accession>
<keyword evidence="2" id="KW-0812">Transmembrane</keyword>
<dbReference type="PRINTS" id="PR01210">
    <property type="entry name" value="GGTRANSPTASE"/>
</dbReference>
<evidence type="ECO:0008006" key="5">
    <source>
        <dbReference type="Google" id="ProtNLM"/>
    </source>
</evidence>
<dbReference type="PANTHER" id="PTHR11686">
    <property type="entry name" value="GAMMA GLUTAMYL TRANSPEPTIDASE"/>
    <property type="match status" value="1"/>
</dbReference>
<dbReference type="WBParaSite" id="SRDH1_70490.1">
    <property type="protein sequence ID" value="SRDH1_70490.1"/>
    <property type="gene ID" value="SRDH1_70490"/>
</dbReference>
<reference evidence="4" key="2">
    <citation type="submission" date="2023-11" db="UniProtKB">
        <authorList>
            <consortium name="WormBaseParasite"/>
        </authorList>
    </citation>
    <scope>IDENTIFICATION</scope>
</reference>
<dbReference type="GO" id="GO:0006751">
    <property type="term" value="P:glutathione catabolic process"/>
    <property type="evidence" value="ECO:0007669"/>
    <property type="project" value="InterPro"/>
</dbReference>
<sequence length="683" mass="75618">MESKSENKHNDIELIQSDISKTHQAPFGEDNEYIVNKDTDSILKNSTNESNKKWRFEGVNIVVLSVIVLSTAITIALIFSIIFGKPQVVPQGAVAVDDDLCGQIGLNIMRENKGNAVDAMVSVMLCLTVTRPDVASLGGCGAVLVRDRNKQLSHLFDFTCPVRNSATEQDKPDKNKPASLVGIPSLIRGLVVMHQRFGSLKWSDLFTGAIDLTKKAFMPSKSLIEAANKMKTLNSPDFLKPILNQLIDENTPYTPSVELRNTLEHLANQRDGYFYNTNANTFNRQFVNYMKQQGSQWSLEDLNNYTVDRPNAIKMGFAGFTLESFPPPLVGGPYILLLLGNLDLKDTLTPLDHRALLNQDPIVTTIYLHRLMELARLAEASATTLGDLSDPTINVAASSAMDTIFSKSAREATVASVLDDRVVKEHSQQDVLKTTSEGANIGDTGIVTTDSTSFTVVGNIFMGSPFGNGQIVPGTGVHLNSVLQLFSETKLNKFAPGRRPLIPIGPVYLSATHRKCGIRAGIVSIDGLWGLTDAAQVICNAALFLRGTKCQPPKTLQQFQSITTINHKKEQIPILNDHPHHHHHLYSPAIEKNCINPNYATNNLTRIHPNYNISKLSSITLEYSFNNDHLNLIEQLKQLNYSDIQLLLINQWPGRVFLIGWNGYHMINTGDNHSFNSKTLYTF</sequence>
<evidence type="ECO:0000256" key="2">
    <source>
        <dbReference type="SAM" id="Phobius"/>
    </source>
</evidence>
<dbReference type="Gene3D" id="1.10.246.130">
    <property type="match status" value="1"/>
</dbReference>
<protein>
    <recommendedName>
        <fullName evidence="5">Gamma-glutamyltransferase</fullName>
    </recommendedName>
</protein>
<dbReference type="InterPro" id="IPR043138">
    <property type="entry name" value="GGT_lsub"/>
</dbReference>
<evidence type="ECO:0000313" key="4">
    <source>
        <dbReference type="WBParaSite" id="SRDH1_70490.1"/>
    </source>
</evidence>
<reference evidence="3" key="1">
    <citation type="submission" date="2022-06" db="EMBL/GenBank/DDBJ databases">
        <authorList>
            <person name="Berger JAMES D."/>
            <person name="Berger JAMES D."/>
        </authorList>
    </citation>
    <scope>NUCLEOTIDE SEQUENCE [LARGE SCALE GENOMIC DNA]</scope>
</reference>
<dbReference type="Gene3D" id="3.60.20.40">
    <property type="match status" value="1"/>
</dbReference>
<keyword evidence="2" id="KW-1133">Transmembrane helix</keyword>